<comment type="similarity">
    <text evidence="1">Belongs to the TonB-dependent receptor family.</text>
</comment>
<keyword evidence="1" id="KW-0472">Membrane</keyword>
<accession>A0A7J4XNH1</accession>
<dbReference type="NCBIfam" id="TIGR04057">
    <property type="entry name" value="SusC_RagA_signa"/>
    <property type="match status" value="1"/>
</dbReference>
<evidence type="ECO:0000256" key="2">
    <source>
        <dbReference type="SAM" id="SignalP"/>
    </source>
</evidence>
<evidence type="ECO:0000313" key="5">
    <source>
        <dbReference type="Proteomes" id="UP000422221"/>
    </source>
</evidence>
<dbReference type="NCBIfam" id="TIGR04056">
    <property type="entry name" value="OMP_RagA_SusC"/>
    <property type="match status" value="1"/>
</dbReference>
<reference evidence="4 5" key="1">
    <citation type="journal article" date="2019" name="Nat. Med.">
        <title>A library of human gut bacterial isolates paired with longitudinal multiomics data enables mechanistic microbiome research.</title>
        <authorList>
            <person name="Poyet M."/>
            <person name="Groussin M."/>
            <person name="Gibbons S.M."/>
            <person name="Avila-Pacheco J."/>
            <person name="Jiang X."/>
            <person name="Kearney S.M."/>
            <person name="Perrotta A.R."/>
            <person name="Berdy B."/>
            <person name="Zhao S."/>
            <person name="Lieberman T.D."/>
            <person name="Swanson P.K."/>
            <person name="Smith M."/>
            <person name="Roesemann S."/>
            <person name="Alexander J.E."/>
            <person name="Rich S.A."/>
            <person name="Livny J."/>
            <person name="Vlamakis H."/>
            <person name="Clish C."/>
            <person name="Bullock K."/>
            <person name="Deik A."/>
            <person name="Scott J."/>
            <person name="Pierce K.A."/>
            <person name="Xavier R.J."/>
            <person name="Alm E.J."/>
        </authorList>
    </citation>
    <scope>NUCLEOTIDE SEQUENCE [LARGE SCALE GENOMIC DNA]</scope>
    <source>
        <strain evidence="4 5">BIOML-A10</strain>
    </source>
</reference>
<keyword evidence="1" id="KW-0998">Cell outer membrane</keyword>
<dbReference type="Pfam" id="PF13715">
    <property type="entry name" value="CarbopepD_reg_2"/>
    <property type="match status" value="1"/>
</dbReference>
<dbReference type="AlphaFoldDB" id="A0A7J4XNH1"/>
<keyword evidence="1" id="KW-0812">Transmembrane</keyword>
<comment type="subcellular location">
    <subcellularLocation>
        <location evidence="1">Cell outer membrane</location>
        <topology evidence="1">Multi-pass membrane protein</topology>
    </subcellularLocation>
</comment>
<comment type="caution">
    <text evidence="4">The sequence shown here is derived from an EMBL/GenBank/DDBJ whole genome shotgun (WGS) entry which is preliminary data.</text>
</comment>
<dbReference type="EMBL" id="VWMK01000002">
    <property type="protein sequence ID" value="KAA3769503.1"/>
    <property type="molecule type" value="Genomic_DNA"/>
</dbReference>
<dbReference type="SUPFAM" id="SSF49464">
    <property type="entry name" value="Carboxypeptidase regulatory domain-like"/>
    <property type="match status" value="1"/>
</dbReference>
<protein>
    <submittedName>
        <fullName evidence="4">TonB-dependent receptor</fullName>
    </submittedName>
</protein>
<evidence type="ECO:0000313" key="4">
    <source>
        <dbReference type="EMBL" id="KAA3769503.1"/>
    </source>
</evidence>
<feature type="signal peptide" evidence="2">
    <location>
        <begin position="1"/>
        <end position="19"/>
    </location>
</feature>
<dbReference type="InterPro" id="IPR023997">
    <property type="entry name" value="TonB-dep_OMP_SusC/RagA_CS"/>
</dbReference>
<dbReference type="RefSeq" id="WP_005928538.1">
    <property type="nucleotide sequence ID" value="NZ_CABKSE010000001.1"/>
</dbReference>
<dbReference type="GO" id="GO:0009279">
    <property type="term" value="C:cell outer membrane"/>
    <property type="evidence" value="ECO:0007669"/>
    <property type="project" value="UniProtKB-SubCell"/>
</dbReference>
<keyword evidence="1" id="KW-0813">Transport</keyword>
<evidence type="ECO:0000256" key="1">
    <source>
        <dbReference type="PROSITE-ProRule" id="PRU01360"/>
    </source>
</evidence>
<dbReference type="InterPro" id="IPR008969">
    <property type="entry name" value="CarboxyPept-like_regulatory"/>
</dbReference>
<dbReference type="SUPFAM" id="SSF56935">
    <property type="entry name" value="Porins"/>
    <property type="match status" value="1"/>
</dbReference>
<gene>
    <name evidence="4" type="ORF">F3F73_03540</name>
</gene>
<dbReference type="InterPro" id="IPR039426">
    <property type="entry name" value="TonB-dep_rcpt-like"/>
</dbReference>
<feature type="domain" description="TonB-dependent receptor plug" evidence="3">
    <location>
        <begin position="115"/>
        <end position="220"/>
    </location>
</feature>
<dbReference type="GeneID" id="93114844"/>
<dbReference type="PROSITE" id="PS52016">
    <property type="entry name" value="TONB_DEPENDENT_REC_3"/>
    <property type="match status" value="1"/>
</dbReference>
<organism evidence="4 5">
    <name type="scientific">Bacteroides salyersiae</name>
    <dbReference type="NCBI Taxonomy" id="291644"/>
    <lineage>
        <taxon>Bacteria</taxon>
        <taxon>Pseudomonadati</taxon>
        <taxon>Bacteroidota</taxon>
        <taxon>Bacteroidia</taxon>
        <taxon>Bacteroidales</taxon>
        <taxon>Bacteroidaceae</taxon>
        <taxon>Bacteroides</taxon>
    </lineage>
</organism>
<dbReference type="Gene3D" id="2.170.130.10">
    <property type="entry name" value="TonB-dependent receptor, plug domain"/>
    <property type="match status" value="1"/>
</dbReference>
<dbReference type="FunFam" id="2.170.130.10:FF:000003">
    <property type="entry name" value="SusC/RagA family TonB-linked outer membrane protein"/>
    <property type="match status" value="1"/>
</dbReference>
<keyword evidence="4" id="KW-0675">Receptor</keyword>
<sequence>MKKILLICLCLLSYLSLFAQRTINGKVTDSSGETLIGATVIQKGTSNGVITNIDGIFTISLLPNVPEIIQVSMIGYKKAELNLQKQGTSLLNVVLTEDNVNLDEVVVVGYGTQKKASITGAISNVGNKELTSVPVSSVTNALTGRIPGLVTRQESGRPGGDEAKMFIRGNASFNETEPLVLVDGVERSFTQINQDDIESISILKDASATAVYGVRGANGVILVTTRRGQERSKAQINFSAELGITEFNRIPEVLDAATVGRFQREGTMNDDLDPSKVANTKRIGVSEYDIYLYKTQLSPFTHPDNHYVDMFTKNGFTQKYNVNISGGTKKLKYFVSFSHFQQDGMFQTDVNEIKKHPTIQKLIELSPAVGEALTQPDYDAEYYFTRTTARSNIDISLNDDFTLSVDLSYIFRKQNRPAAYDGLTSNSENMRLFGMFYRCSPQSYPIVNPDGSMAANDGLWRQNPLVTLAYTGYRTDYNSSMESSIRFKYNLRKLLKGLSIDGRFSFDSDWGNWRGMQWRPYIYKYNPESDSYTQGLAGISPPNVGSDKIAATYKTYGEIALRYKTTLAELHNLSGMISGSIQSISRPSGGTEYVYVPHIYQNLVGRINYDFGGRYLIEVNGGYNGSNRFSKGNRYAFFPSGSIGWIPTSETFFPENKILNFMKLRASIGKVGNDNLGSSFNYYYVGAYGTEKMGGVNSGYAFGEGTGTAITAGLSEIQMPNVVTWETATKYNIGVESAWFDSSLSMNIDFFKERREDILTNPKRYVLAAGAVGLPPYNFGIVENKGFEMELGWNSTIGKVNYYLKGIYAFNRNKVIEKSEAAKPYPYMYEAGLPIKQFIGYQYDGFFSSYDEIASSPQQFGLTNLKPGDIKYKDINGDGIVDENDQAPIGYSTVPEMTYSLQLGASYKGFDVSVMFQGAARSSVYLYQDLGWDNMTGNYYEEHINRWTPETAATATYPRFLQGSKESHQNYYLSDFWLKDGKYLRLKNVMISYTFDKKMLRKTPFSSLKIFASGFNLITWDKLKKVDPEVAPSSNTGYFYPQQRQYNMGINVSF</sequence>
<evidence type="ECO:0000259" key="3">
    <source>
        <dbReference type="Pfam" id="PF07715"/>
    </source>
</evidence>
<feature type="chain" id="PRO_5029603624" evidence="2">
    <location>
        <begin position="20"/>
        <end position="1054"/>
    </location>
</feature>
<name>A0A7J4XNH1_9BACE</name>
<keyword evidence="1" id="KW-1134">Transmembrane beta strand</keyword>
<proteinExistence type="inferred from homology"/>
<dbReference type="Gene3D" id="2.60.40.1120">
    <property type="entry name" value="Carboxypeptidase-like, regulatory domain"/>
    <property type="match status" value="1"/>
</dbReference>
<keyword evidence="2" id="KW-0732">Signal</keyword>
<dbReference type="Pfam" id="PF07715">
    <property type="entry name" value="Plug"/>
    <property type="match status" value="1"/>
</dbReference>
<dbReference type="InterPro" id="IPR012910">
    <property type="entry name" value="Plug_dom"/>
</dbReference>
<dbReference type="Proteomes" id="UP000422221">
    <property type="component" value="Unassembled WGS sequence"/>
</dbReference>
<dbReference type="InterPro" id="IPR023996">
    <property type="entry name" value="TonB-dep_OMP_SusC/RagA"/>
</dbReference>
<dbReference type="InterPro" id="IPR037066">
    <property type="entry name" value="Plug_dom_sf"/>
</dbReference>